<proteinExistence type="predicted"/>
<keyword evidence="2" id="KW-1185">Reference proteome</keyword>
<evidence type="ECO:0000313" key="2">
    <source>
        <dbReference type="Proteomes" id="UP001060085"/>
    </source>
</evidence>
<accession>A0ACC0AAN1</accession>
<evidence type="ECO:0000313" key="1">
    <source>
        <dbReference type="EMBL" id="KAI5657895.1"/>
    </source>
</evidence>
<organism evidence="1 2">
    <name type="scientific">Catharanthus roseus</name>
    <name type="common">Madagascar periwinkle</name>
    <name type="synonym">Vinca rosea</name>
    <dbReference type="NCBI Taxonomy" id="4058"/>
    <lineage>
        <taxon>Eukaryota</taxon>
        <taxon>Viridiplantae</taxon>
        <taxon>Streptophyta</taxon>
        <taxon>Embryophyta</taxon>
        <taxon>Tracheophyta</taxon>
        <taxon>Spermatophyta</taxon>
        <taxon>Magnoliopsida</taxon>
        <taxon>eudicotyledons</taxon>
        <taxon>Gunneridae</taxon>
        <taxon>Pentapetalae</taxon>
        <taxon>asterids</taxon>
        <taxon>lamiids</taxon>
        <taxon>Gentianales</taxon>
        <taxon>Apocynaceae</taxon>
        <taxon>Rauvolfioideae</taxon>
        <taxon>Vinceae</taxon>
        <taxon>Catharanthinae</taxon>
        <taxon>Catharanthus</taxon>
    </lineage>
</organism>
<sequence>MLTESIGICFMKCKLTKECYPFSVAETRPLVSQEPNEVFHGWFLSVRASEAISHQSFAIPRSLKAVNVTLKASSTPGVKTSEIVLVLYLPHWPVLVHREPDMFLNNQKVPTLINL</sequence>
<gene>
    <name evidence="1" type="ORF">M9H77_26688</name>
</gene>
<comment type="caution">
    <text evidence="1">The sequence shown here is derived from an EMBL/GenBank/DDBJ whole genome shotgun (WGS) entry which is preliminary data.</text>
</comment>
<reference evidence="2" key="1">
    <citation type="journal article" date="2023" name="Nat. Plants">
        <title>Single-cell RNA sequencing provides a high-resolution roadmap for understanding the multicellular compartmentation of specialized metabolism.</title>
        <authorList>
            <person name="Sun S."/>
            <person name="Shen X."/>
            <person name="Li Y."/>
            <person name="Li Y."/>
            <person name="Wang S."/>
            <person name="Li R."/>
            <person name="Zhang H."/>
            <person name="Shen G."/>
            <person name="Guo B."/>
            <person name="Wei J."/>
            <person name="Xu J."/>
            <person name="St-Pierre B."/>
            <person name="Chen S."/>
            <person name="Sun C."/>
        </authorList>
    </citation>
    <scope>NUCLEOTIDE SEQUENCE [LARGE SCALE GENOMIC DNA]</scope>
</reference>
<name>A0ACC0AAN1_CATRO</name>
<dbReference type="Proteomes" id="UP001060085">
    <property type="component" value="Linkage Group LG06"/>
</dbReference>
<protein>
    <submittedName>
        <fullName evidence="1">Uncharacterized protein</fullName>
    </submittedName>
</protein>
<dbReference type="EMBL" id="CM044706">
    <property type="protein sequence ID" value="KAI5657895.1"/>
    <property type="molecule type" value="Genomic_DNA"/>
</dbReference>